<keyword evidence="2" id="KW-1185">Reference proteome</keyword>
<dbReference type="AlphaFoldDB" id="A0A1H6E055"/>
<sequence length="137" mass="15305">MSEQGWRELTPETIPALLSVVECGDGCIRELTLRSTYGPDAAQSASVVIDVQHASEPGWVQLTIELRGLVHRKIVDIDTFSWVMLDQPQVVRDEAGLLHLDLDPTGEIRTPADMTQHSHVYLAARQLRWRLDPLPAS</sequence>
<reference evidence="2" key="1">
    <citation type="submission" date="2016-10" db="EMBL/GenBank/DDBJ databases">
        <authorList>
            <person name="Varghese N."/>
            <person name="Submissions S."/>
        </authorList>
    </citation>
    <scope>NUCLEOTIDE SEQUENCE [LARGE SCALE GENOMIC DNA]</scope>
    <source>
        <strain evidence="2">DSM 43163</strain>
    </source>
</reference>
<evidence type="ECO:0000313" key="1">
    <source>
        <dbReference type="EMBL" id="SEG90749.1"/>
    </source>
</evidence>
<protein>
    <recommendedName>
        <fullName evidence="3">Immunity protein 50</fullName>
    </recommendedName>
</protein>
<evidence type="ECO:0000313" key="2">
    <source>
        <dbReference type="Proteomes" id="UP000236723"/>
    </source>
</evidence>
<dbReference type="RefSeq" id="WP_103944084.1">
    <property type="nucleotide sequence ID" value="NZ_FNVO01000027.1"/>
</dbReference>
<evidence type="ECO:0008006" key="3">
    <source>
        <dbReference type="Google" id="ProtNLM"/>
    </source>
</evidence>
<accession>A0A1H6E055</accession>
<gene>
    <name evidence="1" type="ORF">SAMN04489712_12727</name>
</gene>
<organism evidence="1 2">
    <name type="scientific">Thermomonospora echinospora</name>
    <dbReference type="NCBI Taxonomy" id="1992"/>
    <lineage>
        <taxon>Bacteria</taxon>
        <taxon>Bacillati</taxon>
        <taxon>Actinomycetota</taxon>
        <taxon>Actinomycetes</taxon>
        <taxon>Streptosporangiales</taxon>
        <taxon>Thermomonosporaceae</taxon>
        <taxon>Thermomonospora</taxon>
    </lineage>
</organism>
<name>A0A1H6E055_9ACTN</name>
<proteinExistence type="predicted"/>
<dbReference type="Proteomes" id="UP000236723">
    <property type="component" value="Unassembled WGS sequence"/>
</dbReference>
<dbReference type="EMBL" id="FNVO01000027">
    <property type="protein sequence ID" value="SEG90749.1"/>
    <property type="molecule type" value="Genomic_DNA"/>
</dbReference>